<evidence type="ECO:0000313" key="4">
    <source>
        <dbReference type="Proteomes" id="UP000254235"/>
    </source>
</evidence>
<dbReference type="AlphaFoldDB" id="A0A379F3L4"/>
<evidence type="ECO:0000313" key="3">
    <source>
        <dbReference type="EMBL" id="SUC13212.1"/>
    </source>
</evidence>
<organism evidence="3 4">
    <name type="scientific">Prevotella pallens</name>
    <dbReference type="NCBI Taxonomy" id="60133"/>
    <lineage>
        <taxon>Bacteria</taxon>
        <taxon>Pseudomonadati</taxon>
        <taxon>Bacteroidota</taxon>
        <taxon>Bacteroidia</taxon>
        <taxon>Bacteroidales</taxon>
        <taxon>Prevotellaceae</taxon>
        <taxon>Prevotella</taxon>
    </lineage>
</organism>
<evidence type="ECO:0000256" key="2">
    <source>
        <dbReference type="SAM" id="SignalP"/>
    </source>
</evidence>
<dbReference type="RefSeq" id="WP_115083758.1">
    <property type="nucleotide sequence ID" value="NZ_CAUPCI010000004.1"/>
</dbReference>
<reference evidence="3 4" key="1">
    <citation type="submission" date="2018-06" db="EMBL/GenBank/DDBJ databases">
        <authorList>
            <consortium name="Pathogen Informatics"/>
            <person name="Doyle S."/>
        </authorList>
    </citation>
    <scope>NUCLEOTIDE SEQUENCE [LARGE SCALE GENOMIC DNA]</scope>
    <source>
        <strain evidence="3 4">NCTC13043</strain>
    </source>
</reference>
<gene>
    <name evidence="3" type="ORF">NCTC13043_01838</name>
</gene>
<dbReference type="GeneID" id="78571492"/>
<proteinExistence type="predicted"/>
<name>A0A379F3L4_9BACT</name>
<feature type="signal peptide" evidence="2">
    <location>
        <begin position="1"/>
        <end position="25"/>
    </location>
</feature>
<protein>
    <recommendedName>
        <fullName evidence="5">Lipocalin-like domain-containing protein</fullName>
    </recommendedName>
</protein>
<dbReference type="Proteomes" id="UP000254235">
    <property type="component" value="Unassembled WGS sequence"/>
</dbReference>
<dbReference type="OrthoDB" id="1066020at2"/>
<sequence>MKKILRLRVLVAVLFTAFGVSNSFAQSDIDEQLVFLGITMTKDNGNSLDSERKWVKSGSVKYDADTRTITLDNAEIVVTAENCPQYQSESGTWYPVIGTFRFYCPTDNITVKLIGKNSITTTQTGFVMLTYQEAESVNIDMIGGGSLYINAGLNGIDDRHNGTFTIKDVDSLDVKAARCGISGGYTSRLIVDNSNVKSEAPYGAICSFKKFSMKGVKCVSPVSDPTATDEDKEDPNSTKTVSFEKGGVTNAYGTPWDIAILQRESTAGIESKTTVKDNAKIVAVYDVSGRLLKDLQKGINIVRYSDGSIKKIIK</sequence>
<evidence type="ECO:0008006" key="5">
    <source>
        <dbReference type="Google" id="ProtNLM"/>
    </source>
</evidence>
<accession>A0A379F3L4</accession>
<evidence type="ECO:0000256" key="1">
    <source>
        <dbReference type="SAM" id="MobiDB-lite"/>
    </source>
</evidence>
<feature type="chain" id="PRO_5017012375" description="Lipocalin-like domain-containing protein" evidence="2">
    <location>
        <begin position="26"/>
        <end position="314"/>
    </location>
</feature>
<feature type="region of interest" description="Disordered" evidence="1">
    <location>
        <begin position="221"/>
        <end position="244"/>
    </location>
</feature>
<dbReference type="EMBL" id="UGTP01000001">
    <property type="protein sequence ID" value="SUC13212.1"/>
    <property type="molecule type" value="Genomic_DNA"/>
</dbReference>
<keyword evidence="2" id="KW-0732">Signal</keyword>